<name>A0A7H9CIP3_9BACT</name>
<evidence type="ECO:0000256" key="3">
    <source>
        <dbReference type="ARBA" id="ARBA00022679"/>
    </source>
</evidence>
<evidence type="ECO:0000313" key="6">
    <source>
        <dbReference type="Proteomes" id="UP000509414"/>
    </source>
</evidence>
<dbReference type="SUPFAM" id="SSF53335">
    <property type="entry name" value="S-adenosyl-L-methionine-dependent methyltransferases"/>
    <property type="match status" value="1"/>
</dbReference>
<gene>
    <name evidence="5" type="ORF">CINF_1337</name>
</gene>
<dbReference type="GO" id="GO:0032259">
    <property type="term" value="P:methylation"/>
    <property type="evidence" value="ECO:0007669"/>
    <property type="project" value="UniProtKB-KW"/>
</dbReference>
<organism evidence="5 6">
    <name type="scientific">Candidatus Campylobacter infans</name>
    <dbReference type="NCBI Taxonomy" id="2561898"/>
    <lineage>
        <taxon>Bacteria</taxon>
        <taxon>Pseudomonadati</taxon>
        <taxon>Campylobacterota</taxon>
        <taxon>Epsilonproteobacteria</taxon>
        <taxon>Campylobacterales</taxon>
        <taxon>Campylobacteraceae</taxon>
        <taxon>Campylobacter</taxon>
    </lineage>
</organism>
<sequence length="263" mass="29678">MKHGDFTQLAKHYHNRPAYSPLLLSKLIACINDDGKSAQNLQVVEVGAGTGKLTTMLARDFGFSVNAIEPNDAMRNEGEKATQGLSVKWAKGSAEQTNLPANLADWLIMASSFHWTDPSKSLPEFARVLKSHELQGGGGSYFTIIYNPRDIKEGSIFYEIEQEIKDIVPELNRVSSGTQDTKKWDEVLISTGHFTDCVFMECAYSEIWSKERYMGAWHSVNDIQAQAGQKRWEQILAMIESKIAPFDKLEIPYKIRSWTVRKV</sequence>
<dbReference type="Proteomes" id="UP000509414">
    <property type="component" value="Chromosome"/>
</dbReference>
<dbReference type="EMBL" id="CP049075">
    <property type="protein sequence ID" value="QLI05822.1"/>
    <property type="molecule type" value="Genomic_DNA"/>
</dbReference>
<comment type="similarity">
    <text evidence="1">Belongs to the methyltransferase superfamily.</text>
</comment>
<dbReference type="PANTHER" id="PTHR44942:SF4">
    <property type="entry name" value="METHYLTRANSFERASE TYPE 11 DOMAIN-CONTAINING PROTEIN"/>
    <property type="match status" value="1"/>
</dbReference>
<feature type="domain" description="Methyltransferase type 11" evidence="4">
    <location>
        <begin position="44"/>
        <end position="131"/>
    </location>
</feature>
<dbReference type="AlphaFoldDB" id="A0A7H9CIP3"/>
<dbReference type="KEGG" id="cinf:CINF_1337"/>
<proteinExistence type="inferred from homology"/>
<protein>
    <submittedName>
        <fullName evidence="5">Methyltransferase</fullName>
    </submittedName>
</protein>
<evidence type="ECO:0000259" key="4">
    <source>
        <dbReference type="Pfam" id="PF08241"/>
    </source>
</evidence>
<dbReference type="InterPro" id="IPR013216">
    <property type="entry name" value="Methyltransf_11"/>
</dbReference>
<dbReference type="Gene3D" id="3.40.50.150">
    <property type="entry name" value="Vaccinia Virus protein VP39"/>
    <property type="match status" value="1"/>
</dbReference>
<dbReference type="CDD" id="cd02440">
    <property type="entry name" value="AdoMet_MTases"/>
    <property type="match status" value="1"/>
</dbReference>
<keyword evidence="2 5" id="KW-0489">Methyltransferase</keyword>
<keyword evidence="3 5" id="KW-0808">Transferase</keyword>
<reference evidence="5 6" key="1">
    <citation type="submission" date="2020-02" db="EMBL/GenBank/DDBJ databases">
        <title>Complete genome sequence of the novel Campylobacter species Candidatus Campylobacter infans.</title>
        <authorList>
            <person name="Duim B."/>
            <person name="Zomer A."/>
            <person name="van der Graaf L."/>
            <person name="Wagenaar J."/>
        </authorList>
    </citation>
    <scope>NUCLEOTIDE SEQUENCE [LARGE SCALE GENOMIC DNA]</scope>
    <source>
        <strain evidence="5 6">19S00001</strain>
    </source>
</reference>
<dbReference type="InterPro" id="IPR051052">
    <property type="entry name" value="Diverse_substrate_MTase"/>
</dbReference>
<dbReference type="PANTHER" id="PTHR44942">
    <property type="entry name" value="METHYLTRANSF_11 DOMAIN-CONTAINING PROTEIN"/>
    <property type="match status" value="1"/>
</dbReference>
<accession>A0A7H9CIP3</accession>
<evidence type="ECO:0000256" key="2">
    <source>
        <dbReference type="ARBA" id="ARBA00022603"/>
    </source>
</evidence>
<evidence type="ECO:0000256" key="1">
    <source>
        <dbReference type="ARBA" id="ARBA00008361"/>
    </source>
</evidence>
<evidence type="ECO:0000313" key="5">
    <source>
        <dbReference type="EMBL" id="QLI05822.1"/>
    </source>
</evidence>
<dbReference type="RefSeq" id="WP_179974981.1">
    <property type="nucleotide sequence ID" value="NZ_CP049075.1"/>
</dbReference>
<keyword evidence="6" id="KW-1185">Reference proteome</keyword>
<dbReference type="InterPro" id="IPR029063">
    <property type="entry name" value="SAM-dependent_MTases_sf"/>
</dbReference>
<dbReference type="Pfam" id="PF08241">
    <property type="entry name" value="Methyltransf_11"/>
    <property type="match status" value="1"/>
</dbReference>
<dbReference type="GO" id="GO:0008757">
    <property type="term" value="F:S-adenosylmethionine-dependent methyltransferase activity"/>
    <property type="evidence" value="ECO:0007669"/>
    <property type="project" value="InterPro"/>
</dbReference>